<dbReference type="PANTHER" id="PTHR36832">
    <property type="entry name" value="SLR1174 PROTEIN-RELATED"/>
    <property type="match status" value="1"/>
</dbReference>
<dbReference type="InterPro" id="IPR010390">
    <property type="entry name" value="ABC-2_transporter-like"/>
</dbReference>
<sequence length="264" mass="30355">MKKYFEIAKITFKAELAYRFDVIIGILLSVCRIILSFILWSALFKSKDTIAGFSFNMMITYYIVISFLSKLDMSESIVNQLSNEIRQGKFSKYLVQPVKPLWYFISSTCAKTVFTFCISGAVTTVFALIFKKYLSFNTSLPIALAALCINILGLIFLMLLNYFIGILSFKFYDIGALNIIKNNIFEFITGTFIPLSLFPIWVQSSMKLFPFYYIYYYPAAIIVTGDKQSVLSAITILICWNLFMLVTIKITYKELRKRYEGVGI</sequence>
<dbReference type="HOGENOM" id="CLU_084465_1_0_9"/>
<dbReference type="STRING" id="86416.Clopa_4760"/>
<feature type="transmembrane region" description="Helical" evidence="1">
    <location>
        <begin position="49"/>
        <end position="68"/>
    </location>
</feature>
<proteinExistence type="predicted"/>
<dbReference type="EMBL" id="CP003261">
    <property type="protein sequence ID" value="AGK99444.1"/>
    <property type="molecule type" value="Genomic_DNA"/>
</dbReference>
<name>R4KFW6_CLOPA</name>
<feature type="transmembrane region" description="Helical" evidence="1">
    <location>
        <begin position="101"/>
        <end position="130"/>
    </location>
</feature>
<dbReference type="AlphaFoldDB" id="R4KFW6"/>
<dbReference type="PATRIC" id="fig|86416.3.peg.4752"/>
<evidence type="ECO:0000256" key="1">
    <source>
        <dbReference type="SAM" id="Phobius"/>
    </source>
</evidence>
<feature type="transmembrane region" description="Helical" evidence="1">
    <location>
        <begin position="230"/>
        <end position="248"/>
    </location>
</feature>
<keyword evidence="1" id="KW-0472">Membrane</keyword>
<accession>R4KFW6</accession>
<gene>
    <name evidence="2" type="ORF">Clopa_4760</name>
</gene>
<feature type="transmembrane region" description="Helical" evidence="1">
    <location>
        <begin position="142"/>
        <end position="164"/>
    </location>
</feature>
<dbReference type="KEGG" id="cpas:Clopa_4760"/>
<protein>
    <submittedName>
        <fullName evidence="2">ABC-type uncharacterized transport system, permease component</fullName>
    </submittedName>
</protein>
<dbReference type="eggNOG" id="COG4587">
    <property type="taxonomic scope" value="Bacteria"/>
</dbReference>
<dbReference type="OrthoDB" id="9788195at2"/>
<reference evidence="2 3" key="1">
    <citation type="submission" date="2012-01" db="EMBL/GenBank/DDBJ databases">
        <title>Complete sequence of chromosome of Clostridium pasteurianum BC1.</title>
        <authorList>
            <consortium name="US DOE Joint Genome Institute"/>
            <person name="Lucas S."/>
            <person name="Han J."/>
            <person name="Lapidus A."/>
            <person name="Cheng J.-F."/>
            <person name="Goodwin L."/>
            <person name="Pitluck S."/>
            <person name="Peters L."/>
            <person name="Mikhailova N."/>
            <person name="Teshima H."/>
            <person name="Detter J.C."/>
            <person name="Han C."/>
            <person name="Tapia R."/>
            <person name="Land M."/>
            <person name="Hauser L."/>
            <person name="Kyrpides N."/>
            <person name="Ivanova N."/>
            <person name="Pagani I."/>
            <person name="Dunn J."/>
            <person name="Taghavi S."/>
            <person name="Francis A."/>
            <person name="van der Lelie D."/>
            <person name="Woyke T."/>
        </authorList>
    </citation>
    <scope>NUCLEOTIDE SEQUENCE [LARGE SCALE GENOMIC DNA]</scope>
    <source>
        <strain evidence="2 3">BC1</strain>
    </source>
</reference>
<feature type="transmembrane region" description="Helical" evidence="1">
    <location>
        <begin position="184"/>
        <end position="202"/>
    </location>
</feature>
<keyword evidence="1" id="KW-0812">Transmembrane</keyword>
<keyword evidence="1" id="KW-1133">Transmembrane helix</keyword>
<organism evidence="2 3">
    <name type="scientific">Clostridium pasteurianum BC1</name>
    <dbReference type="NCBI Taxonomy" id="86416"/>
    <lineage>
        <taxon>Bacteria</taxon>
        <taxon>Bacillati</taxon>
        <taxon>Bacillota</taxon>
        <taxon>Clostridia</taxon>
        <taxon>Eubacteriales</taxon>
        <taxon>Clostridiaceae</taxon>
        <taxon>Clostridium</taxon>
    </lineage>
</organism>
<evidence type="ECO:0000313" key="2">
    <source>
        <dbReference type="EMBL" id="AGK99444.1"/>
    </source>
</evidence>
<dbReference type="Proteomes" id="UP000013523">
    <property type="component" value="Chromosome"/>
</dbReference>
<dbReference type="Pfam" id="PF06182">
    <property type="entry name" value="ABC2_membrane_6"/>
    <property type="match status" value="1"/>
</dbReference>
<feature type="transmembrane region" description="Helical" evidence="1">
    <location>
        <begin position="20"/>
        <end position="43"/>
    </location>
</feature>
<dbReference type="RefSeq" id="WP_015617713.1">
    <property type="nucleotide sequence ID" value="NC_021182.1"/>
</dbReference>
<evidence type="ECO:0000313" key="3">
    <source>
        <dbReference type="Proteomes" id="UP000013523"/>
    </source>
</evidence>
<keyword evidence="3" id="KW-1185">Reference proteome</keyword>
<dbReference type="PANTHER" id="PTHR36832:SF1">
    <property type="entry name" value="SLR1174 PROTEIN"/>
    <property type="match status" value="1"/>
</dbReference>